<keyword evidence="3" id="KW-0175">Coiled coil</keyword>
<feature type="domain" description="Shugoshin C-terminal" evidence="5">
    <location>
        <begin position="238"/>
        <end position="261"/>
    </location>
</feature>
<evidence type="ECO:0000256" key="4">
    <source>
        <dbReference type="SAM" id="MobiDB-lite"/>
    </source>
</evidence>
<evidence type="ECO:0000256" key="2">
    <source>
        <dbReference type="ARBA" id="ARBA00022829"/>
    </source>
</evidence>
<dbReference type="InterPro" id="IPR011515">
    <property type="entry name" value="Shugoshin_C"/>
</dbReference>
<keyword evidence="7" id="KW-1185">Reference proteome</keyword>
<feature type="coiled-coil region" evidence="3">
    <location>
        <begin position="58"/>
        <end position="92"/>
    </location>
</feature>
<dbReference type="Proteomes" id="UP001432027">
    <property type="component" value="Unassembled WGS sequence"/>
</dbReference>
<keyword evidence="2" id="KW-0159">Chromosome partition</keyword>
<evidence type="ECO:0000313" key="7">
    <source>
        <dbReference type="Proteomes" id="UP001432027"/>
    </source>
</evidence>
<comment type="caution">
    <text evidence="6">The sequence shown here is derived from an EMBL/GenBank/DDBJ whole genome shotgun (WGS) entry which is preliminary data.</text>
</comment>
<dbReference type="GO" id="GO:0000775">
    <property type="term" value="C:chromosome, centromeric region"/>
    <property type="evidence" value="ECO:0007669"/>
    <property type="project" value="InterPro"/>
</dbReference>
<evidence type="ECO:0000259" key="5">
    <source>
        <dbReference type="Pfam" id="PF07557"/>
    </source>
</evidence>
<accession>A0AAV5T6E3</accession>
<dbReference type="GO" id="GO:0005634">
    <property type="term" value="C:nucleus"/>
    <property type="evidence" value="ECO:0007669"/>
    <property type="project" value="InterPro"/>
</dbReference>
<evidence type="ECO:0000313" key="6">
    <source>
        <dbReference type="EMBL" id="GMS89234.1"/>
    </source>
</evidence>
<name>A0AAV5T6E3_9BILA</name>
<protein>
    <recommendedName>
        <fullName evidence="5">Shugoshin C-terminal domain-containing protein</fullName>
    </recommendedName>
</protein>
<proteinExistence type="inferred from homology"/>
<organism evidence="6 7">
    <name type="scientific">Pristionchus entomophagus</name>
    <dbReference type="NCBI Taxonomy" id="358040"/>
    <lineage>
        <taxon>Eukaryota</taxon>
        <taxon>Metazoa</taxon>
        <taxon>Ecdysozoa</taxon>
        <taxon>Nematoda</taxon>
        <taxon>Chromadorea</taxon>
        <taxon>Rhabditida</taxon>
        <taxon>Rhabditina</taxon>
        <taxon>Diplogasteromorpha</taxon>
        <taxon>Diplogasteroidea</taxon>
        <taxon>Neodiplogasteridae</taxon>
        <taxon>Pristionchus</taxon>
    </lineage>
</organism>
<dbReference type="AlphaFoldDB" id="A0AAV5T6E3"/>
<dbReference type="EMBL" id="BTSX01000003">
    <property type="protein sequence ID" value="GMS89234.1"/>
    <property type="molecule type" value="Genomic_DNA"/>
</dbReference>
<sequence length="272" mass="30535">MGDNKPISKQDLRSLFGSLLGGSTSTSKDTAPEIASGEDYRKSNQTLVIRNCQLKSELSKIKKEMDSLRFENESLRDRLSQIESATEDERIEMIVSQRVESRVKQIKFMVDRSVKFMQKTSDDLAGIFGNIDEQQENNSNAINERKSTQPLARKPTLSKVEESPLRRSSHPPIEVSLPSGPSSSSHSSETPRMVPPHPRRGKSPLRIRPQTPKRERGSTPTPSSPPIHPFDGILDSTRRKRSATLKIQSFKEPSLGTKLRRPAGFDPTKDYI</sequence>
<dbReference type="Pfam" id="PF07557">
    <property type="entry name" value="Shugoshin_C"/>
    <property type="match status" value="1"/>
</dbReference>
<feature type="compositionally biased region" description="Low complexity" evidence="4">
    <location>
        <begin position="176"/>
        <end position="188"/>
    </location>
</feature>
<reference evidence="6" key="1">
    <citation type="submission" date="2023-10" db="EMBL/GenBank/DDBJ databases">
        <title>Genome assembly of Pristionchus species.</title>
        <authorList>
            <person name="Yoshida K."/>
            <person name="Sommer R.J."/>
        </authorList>
    </citation>
    <scope>NUCLEOTIDE SEQUENCE</scope>
    <source>
        <strain evidence="6">RS0144</strain>
    </source>
</reference>
<evidence type="ECO:0000256" key="1">
    <source>
        <dbReference type="ARBA" id="ARBA00010845"/>
    </source>
</evidence>
<dbReference type="GO" id="GO:0045132">
    <property type="term" value="P:meiotic chromosome segregation"/>
    <property type="evidence" value="ECO:0007669"/>
    <property type="project" value="InterPro"/>
</dbReference>
<feature type="region of interest" description="Disordered" evidence="4">
    <location>
        <begin position="18"/>
        <end position="38"/>
    </location>
</feature>
<gene>
    <name evidence="6" type="ORF">PENTCL1PPCAC_11409</name>
</gene>
<evidence type="ECO:0000256" key="3">
    <source>
        <dbReference type="SAM" id="Coils"/>
    </source>
</evidence>
<feature type="region of interest" description="Disordered" evidence="4">
    <location>
        <begin position="139"/>
        <end position="272"/>
    </location>
</feature>
<comment type="similarity">
    <text evidence="1">Belongs to the shugoshin family.</text>
</comment>
<feature type="compositionally biased region" description="Low complexity" evidence="4">
    <location>
        <begin position="18"/>
        <end position="27"/>
    </location>
</feature>